<dbReference type="RefSeq" id="WP_074995320.1">
    <property type="nucleotide sequence ID" value="NZ_FMZK01000013.1"/>
</dbReference>
<reference evidence="4" key="1">
    <citation type="submission" date="2016-10" db="EMBL/GenBank/DDBJ databases">
        <authorList>
            <person name="Varghese N."/>
            <person name="Submissions S."/>
        </authorList>
    </citation>
    <scope>NUCLEOTIDE SEQUENCE [LARGE SCALE GENOMIC DNA]</scope>
    <source>
        <strain evidence="4">CGMCC 4.3504</strain>
    </source>
</reference>
<dbReference type="PANTHER" id="PTHR35585:SF1">
    <property type="entry name" value="HHE DOMAIN PROTEIN (AFU_ORTHOLOGUE AFUA_4G00730)"/>
    <property type="match status" value="1"/>
</dbReference>
<dbReference type="PANTHER" id="PTHR35585">
    <property type="entry name" value="HHE DOMAIN PROTEIN (AFU_ORTHOLOGUE AFUA_4G00730)"/>
    <property type="match status" value="1"/>
</dbReference>
<organism evidence="3 4">
    <name type="scientific">Streptomyces prasinopilosus</name>
    <dbReference type="NCBI Taxonomy" id="67344"/>
    <lineage>
        <taxon>Bacteria</taxon>
        <taxon>Bacillati</taxon>
        <taxon>Actinomycetota</taxon>
        <taxon>Actinomycetes</taxon>
        <taxon>Kitasatosporales</taxon>
        <taxon>Streptomycetaceae</taxon>
        <taxon>Streptomyces</taxon>
    </lineage>
</organism>
<accession>A0A1G6YFA6</accession>
<dbReference type="STRING" id="67344.SAMN05216505_11330"/>
<sequence>MTTSISGKNAVQLGGEGSILMRQRRDHAALDTMMNRWLAAETTPGERDALWQDIVQLVFSHAFAEETVLWPVLRRISSDGEDLTARVEQEHQEINELIARVEKSPGDPRRAEWVRRAFTLISRDIRDEEDELLPRLRDTFGDHRLRQIGAAWEAVRATAPTHPHPAVSRRPPGNALSGLPLSVFDRLRDLAPFASPAGRRVALAAASAAGAAGVGLLTRRALRRARRG</sequence>
<keyword evidence="4" id="KW-1185">Reference proteome</keyword>
<dbReference type="EMBL" id="FMZK01000013">
    <property type="protein sequence ID" value="SDD89079.1"/>
    <property type="molecule type" value="Genomic_DNA"/>
</dbReference>
<dbReference type="Proteomes" id="UP000182100">
    <property type="component" value="Unassembled WGS sequence"/>
</dbReference>
<keyword evidence="1" id="KW-0812">Transmembrane</keyword>
<keyword evidence="1" id="KW-1133">Transmembrane helix</keyword>
<evidence type="ECO:0000259" key="2">
    <source>
        <dbReference type="Pfam" id="PF01814"/>
    </source>
</evidence>
<dbReference type="Pfam" id="PF01814">
    <property type="entry name" value="Hemerythrin"/>
    <property type="match status" value="1"/>
</dbReference>
<dbReference type="AlphaFoldDB" id="A0A1G6YFA6"/>
<feature type="domain" description="Hemerythrin-like" evidence="2">
    <location>
        <begin position="24"/>
        <end position="136"/>
    </location>
</feature>
<keyword evidence="1" id="KW-0472">Membrane</keyword>
<evidence type="ECO:0000313" key="4">
    <source>
        <dbReference type="Proteomes" id="UP000182100"/>
    </source>
</evidence>
<dbReference type="Gene3D" id="1.20.120.520">
    <property type="entry name" value="nmb1532 protein domain like"/>
    <property type="match status" value="1"/>
</dbReference>
<gene>
    <name evidence="3" type="ORF">SAMN05216505_11330</name>
</gene>
<proteinExistence type="predicted"/>
<name>A0A1G6YFA6_9ACTN</name>
<evidence type="ECO:0000313" key="3">
    <source>
        <dbReference type="EMBL" id="SDD89079.1"/>
    </source>
</evidence>
<protein>
    <submittedName>
        <fullName evidence="3">Hemerythrin HHE cation binding domain-containing protein</fullName>
    </submittedName>
</protein>
<evidence type="ECO:0000256" key="1">
    <source>
        <dbReference type="SAM" id="Phobius"/>
    </source>
</evidence>
<dbReference type="InterPro" id="IPR012312">
    <property type="entry name" value="Hemerythrin-like"/>
</dbReference>
<feature type="transmembrane region" description="Helical" evidence="1">
    <location>
        <begin position="201"/>
        <end position="218"/>
    </location>
</feature>